<dbReference type="GO" id="GO:0043200">
    <property type="term" value="P:response to amino acid"/>
    <property type="evidence" value="ECO:0007669"/>
    <property type="project" value="TreeGrafter"/>
</dbReference>
<dbReference type="InterPro" id="IPR019887">
    <property type="entry name" value="Tscrpt_reg_AsnC/Lrp_C"/>
</dbReference>
<name>A0A934QAM5_9MICO</name>
<evidence type="ECO:0000313" key="6">
    <source>
        <dbReference type="Proteomes" id="UP000618733"/>
    </source>
</evidence>
<keyword evidence="6" id="KW-1185">Reference proteome</keyword>
<dbReference type="GO" id="GO:0043565">
    <property type="term" value="F:sequence-specific DNA binding"/>
    <property type="evidence" value="ECO:0007669"/>
    <property type="project" value="InterPro"/>
</dbReference>
<dbReference type="InterPro" id="IPR019888">
    <property type="entry name" value="Tscrpt_reg_AsnC-like"/>
</dbReference>
<dbReference type="PRINTS" id="PR00033">
    <property type="entry name" value="HTHASNC"/>
</dbReference>
<keyword evidence="3" id="KW-0804">Transcription</keyword>
<gene>
    <name evidence="5" type="ORF">JD292_03920</name>
</gene>
<dbReference type="EMBL" id="JAEHOI010000002">
    <property type="protein sequence ID" value="MBK0421230.1"/>
    <property type="molecule type" value="Genomic_DNA"/>
</dbReference>
<feature type="domain" description="HTH asnC-type" evidence="4">
    <location>
        <begin position="6"/>
        <end position="67"/>
    </location>
</feature>
<accession>A0A934QAM5</accession>
<dbReference type="SUPFAM" id="SSF46785">
    <property type="entry name" value="Winged helix' DNA-binding domain"/>
    <property type="match status" value="1"/>
</dbReference>
<comment type="caution">
    <text evidence="5">The sequence shown here is derived from an EMBL/GenBank/DDBJ whole genome shotgun (WGS) entry which is preliminary data.</text>
</comment>
<dbReference type="InterPro" id="IPR036390">
    <property type="entry name" value="WH_DNA-bd_sf"/>
</dbReference>
<evidence type="ECO:0000256" key="2">
    <source>
        <dbReference type="ARBA" id="ARBA00023125"/>
    </source>
</evidence>
<protein>
    <submittedName>
        <fullName evidence="5">Lrp/AsnC family transcriptional regulator</fullName>
    </submittedName>
</protein>
<dbReference type="PROSITE" id="PS50956">
    <property type="entry name" value="HTH_ASNC_2"/>
    <property type="match status" value="1"/>
</dbReference>
<reference evidence="5" key="1">
    <citation type="submission" date="2020-12" db="EMBL/GenBank/DDBJ databases">
        <title>Leucobacter sp. CAS2, isolated from Chromium sludge.</title>
        <authorList>
            <person name="Xu Z."/>
        </authorList>
    </citation>
    <scope>NUCLEOTIDE SEQUENCE</scope>
    <source>
        <strain evidence="5">CSA2</strain>
    </source>
</reference>
<keyword evidence="2" id="KW-0238">DNA-binding</keyword>
<dbReference type="SMART" id="SM00344">
    <property type="entry name" value="HTH_ASNC"/>
    <property type="match status" value="1"/>
</dbReference>
<dbReference type="InterPro" id="IPR036388">
    <property type="entry name" value="WH-like_DNA-bd_sf"/>
</dbReference>
<evidence type="ECO:0000256" key="1">
    <source>
        <dbReference type="ARBA" id="ARBA00023015"/>
    </source>
</evidence>
<dbReference type="Gene3D" id="3.30.70.920">
    <property type="match status" value="1"/>
</dbReference>
<dbReference type="RefSeq" id="WP_200131402.1">
    <property type="nucleotide sequence ID" value="NZ_JAEHOI010000002.1"/>
</dbReference>
<proteinExistence type="predicted"/>
<dbReference type="Pfam" id="PF01037">
    <property type="entry name" value="AsnC_trans_reg"/>
    <property type="match status" value="1"/>
</dbReference>
<sequence length="153" mass="16724">MNTIPLSETDLNIVAALAQDSSVPYKELAARVGLAVSTCHARVRALESRGVITRYRAEFDQEAVGRGVNALVQVRVHSQDRHSIPDLARELRSVRGVQQVFLIGGDRDIMVHLACASVPALRDLVAETFGENPSFAQTQTQIVFEHLPGELPV</sequence>
<dbReference type="InterPro" id="IPR000485">
    <property type="entry name" value="AsnC-type_HTH_dom"/>
</dbReference>
<dbReference type="GO" id="GO:0005829">
    <property type="term" value="C:cytosol"/>
    <property type="evidence" value="ECO:0007669"/>
    <property type="project" value="TreeGrafter"/>
</dbReference>
<dbReference type="Gene3D" id="1.10.10.10">
    <property type="entry name" value="Winged helix-like DNA-binding domain superfamily/Winged helix DNA-binding domain"/>
    <property type="match status" value="1"/>
</dbReference>
<dbReference type="SUPFAM" id="SSF54909">
    <property type="entry name" value="Dimeric alpha+beta barrel"/>
    <property type="match status" value="1"/>
</dbReference>
<dbReference type="InterPro" id="IPR011991">
    <property type="entry name" value="ArsR-like_HTH"/>
</dbReference>
<evidence type="ECO:0000313" key="5">
    <source>
        <dbReference type="EMBL" id="MBK0421230.1"/>
    </source>
</evidence>
<dbReference type="PANTHER" id="PTHR30154">
    <property type="entry name" value="LEUCINE-RESPONSIVE REGULATORY PROTEIN"/>
    <property type="match status" value="1"/>
</dbReference>
<dbReference type="AlphaFoldDB" id="A0A934QAM5"/>
<dbReference type="Pfam" id="PF13412">
    <property type="entry name" value="HTH_24"/>
    <property type="match status" value="1"/>
</dbReference>
<dbReference type="Proteomes" id="UP000618733">
    <property type="component" value="Unassembled WGS sequence"/>
</dbReference>
<dbReference type="InterPro" id="IPR011008">
    <property type="entry name" value="Dimeric_a/b-barrel"/>
</dbReference>
<dbReference type="CDD" id="cd00090">
    <property type="entry name" value="HTH_ARSR"/>
    <property type="match status" value="1"/>
</dbReference>
<evidence type="ECO:0000256" key="3">
    <source>
        <dbReference type="ARBA" id="ARBA00023163"/>
    </source>
</evidence>
<dbReference type="PANTHER" id="PTHR30154:SF54">
    <property type="entry name" value="POSSIBLE TRANSCRIPTIONAL REGULATORY PROTEIN (PROBABLY LRP_ASNC-FAMILY)"/>
    <property type="match status" value="1"/>
</dbReference>
<evidence type="ECO:0000259" key="4">
    <source>
        <dbReference type="PROSITE" id="PS50956"/>
    </source>
</evidence>
<organism evidence="5 6">
    <name type="scientific">Leucobacter edaphi</name>
    <dbReference type="NCBI Taxonomy" id="2796472"/>
    <lineage>
        <taxon>Bacteria</taxon>
        <taxon>Bacillati</taxon>
        <taxon>Actinomycetota</taxon>
        <taxon>Actinomycetes</taxon>
        <taxon>Micrococcales</taxon>
        <taxon>Microbacteriaceae</taxon>
        <taxon>Leucobacter</taxon>
    </lineage>
</organism>
<keyword evidence="1" id="KW-0805">Transcription regulation</keyword>